<reference evidence="1 2" key="1">
    <citation type="submission" date="2024-06" db="EMBL/GenBank/DDBJ databases">
        <title>A chromosome-level genome assembly of beet webworm, Loxostege sticticalis.</title>
        <authorList>
            <person name="Zhang Y."/>
        </authorList>
    </citation>
    <scope>NUCLEOTIDE SEQUENCE [LARGE SCALE GENOMIC DNA]</scope>
    <source>
        <strain evidence="1">AQ026</strain>
        <tissue evidence="1">Whole body</tissue>
    </source>
</reference>
<evidence type="ECO:0000313" key="2">
    <source>
        <dbReference type="Proteomes" id="UP001549920"/>
    </source>
</evidence>
<name>A0ABR3HAT1_LOXSC</name>
<evidence type="ECO:0000313" key="1">
    <source>
        <dbReference type="EMBL" id="KAL0861735.1"/>
    </source>
</evidence>
<dbReference type="EMBL" id="JBEUOH010000023">
    <property type="protein sequence ID" value="KAL0861735.1"/>
    <property type="molecule type" value="Genomic_DNA"/>
</dbReference>
<keyword evidence="2" id="KW-1185">Reference proteome</keyword>
<accession>A0ABR3HAT1</accession>
<comment type="caution">
    <text evidence="1">The sequence shown here is derived from an EMBL/GenBank/DDBJ whole genome shotgun (WGS) entry which is preliminary data.</text>
</comment>
<proteinExistence type="predicted"/>
<gene>
    <name evidence="1" type="ORF">ABMA27_009211</name>
</gene>
<protein>
    <submittedName>
        <fullName evidence="1">Uncharacterized protein</fullName>
    </submittedName>
</protein>
<dbReference type="Proteomes" id="UP001549920">
    <property type="component" value="Unassembled WGS sequence"/>
</dbReference>
<organism evidence="1 2">
    <name type="scientific">Loxostege sticticalis</name>
    <name type="common">Beet webworm moth</name>
    <dbReference type="NCBI Taxonomy" id="481309"/>
    <lineage>
        <taxon>Eukaryota</taxon>
        <taxon>Metazoa</taxon>
        <taxon>Ecdysozoa</taxon>
        <taxon>Arthropoda</taxon>
        <taxon>Hexapoda</taxon>
        <taxon>Insecta</taxon>
        <taxon>Pterygota</taxon>
        <taxon>Neoptera</taxon>
        <taxon>Endopterygota</taxon>
        <taxon>Lepidoptera</taxon>
        <taxon>Glossata</taxon>
        <taxon>Ditrysia</taxon>
        <taxon>Pyraloidea</taxon>
        <taxon>Crambidae</taxon>
        <taxon>Pyraustinae</taxon>
        <taxon>Loxostege</taxon>
    </lineage>
</organism>
<sequence>MNAINQIVHVANNADPERRRKLYHQLRTIIDLVENDLIQSKRYAGTCPHMVQQVPVTPQLTTENRANVCDCVFVVDVNRFDSDSNKSECLLLLHAKIASSSSYGAFPTSKGKLEAAITRYTFHSDE</sequence>